<sequence length="123" mass="14043">MLKETIKTLNIECIGGFTAKCADPIIAHINPSELSKRDIFVIIKNDNTIWATKAIQENIDSNNIKWLEITKNNIKQRKSFLARKACYFEVTKGDLFGVYLISEDLILNNQFANAQSYIKFISV</sequence>
<name>A0A1J9UVR8_9BACI</name>
<gene>
    <name evidence="1" type="ORF">BAU28_22150</name>
</gene>
<comment type="caution">
    <text evidence="1">The sequence shown here is derived from an EMBL/GenBank/DDBJ whole genome shotgun (WGS) entry which is preliminary data.</text>
</comment>
<reference evidence="1 2" key="1">
    <citation type="submission" date="2016-06" db="EMBL/GenBank/DDBJ databases">
        <title>First insights into the genetic diversity and population structure of in the Bacillus cereus group bacteria from diverse marine environments.</title>
        <authorList>
            <person name="Liu Y."/>
            <person name="Lai Q."/>
            <person name="Shao Z."/>
        </authorList>
    </citation>
    <scope>NUCLEOTIDE SEQUENCE [LARGE SCALE GENOMIC DNA]</scope>
    <source>
        <strain evidence="1 2">NH24A2</strain>
    </source>
</reference>
<proteinExistence type="predicted"/>
<dbReference type="AlphaFoldDB" id="A0A1J9UVR8"/>
<evidence type="ECO:0000313" key="2">
    <source>
        <dbReference type="Proteomes" id="UP000182788"/>
    </source>
</evidence>
<dbReference type="EMBL" id="MAOI01000020">
    <property type="protein sequence ID" value="OJD82065.1"/>
    <property type="molecule type" value="Genomic_DNA"/>
</dbReference>
<evidence type="ECO:0000313" key="1">
    <source>
        <dbReference type="EMBL" id="OJD82065.1"/>
    </source>
</evidence>
<dbReference type="GeneID" id="87590373"/>
<organism evidence="1 2">
    <name type="scientific">Bacillus paramycoides</name>
    <dbReference type="NCBI Taxonomy" id="2026194"/>
    <lineage>
        <taxon>Bacteria</taxon>
        <taxon>Bacillati</taxon>
        <taxon>Bacillota</taxon>
        <taxon>Bacilli</taxon>
        <taxon>Bacillales</taxon>
        <taxon>Bacillaceae</taxon>
        <taxon>Bacillus</taxon>
        <taxon>Bacillus cereus group</taxon>
    </lineage>
</organism>
<dbReference type="Proteomes" id="UP000182788">
    <property type="component" value="Unassembled WGS sequence"/>
</dbReference>
<dbReference type="RefSeq" id="WP_071717674.1">
    <property type="nucleotide sequence ID" value="NZ_CBCSHB010000009.1"/>
</dbReference>
<protein>
    <submittedName>
        <fullName evidence="1">Uncharacterized protein</fullName>
    </submittedName>
</protein>
<accession>A0A1J9UVR8</accession>